<keyword evidence="2" id="KW-0547">Nucleotide-binding</keyword>
<dbReference type="InterPro" id="IPR027417">
    <property type="entry name" value="P-loop_NTPase"/>
</dbReference>
<keyword evidence="2" id="KW-0347">Helicase</keyword>
<feature type="domain" description="Helicase C-terminal" evidence="1">
    <location>
        <begin position="1"/>
        <end position="122"/>
    </location>
</feature>
<sequence>MSEEFNKRGFNATYLTGEHSVAEREEMIRRLEDEHDPLQIIFTVNIFNEGIDIPKENLILFLRPTESSTVFIQQLGRGIRKIVGKEFVTILDFIGNYQKSFVDPLAISGQINQKAFDTDSLRVAVTHEFADLPAGSYVDLDPISQKEILEKIVLWS</sequence>
<dbReference type="Proteomes" id="UP001225646">
    <property type="component" value="Unassembled WGS sequence"/>
</dbReference>
<dbReference type="PANTHER" id="PTHR47396:SF1">
    <property type="entry name" value="ATP-DEPENDENT HELICASE IRC3-RELATED"/>
    <property type="match status" value="1"/>
</dbReference>
<keyword evidence="2" id="KW-0378">Hydrolase</keyword>
<dbReference type="PROSITE" id="PS51194">
    <property type="entry name" value="HELICASE_CTER"/>
    <property type="match status" value="1"/>
</dbReference>
<dbReference type="SUPFAM" id="SSF52540">
    <property type="entry name" value="P-loop containing nucleoside triphosphate hydrolases"/>
    <property type="match status" value="1"/>
</dbReference>
<dbReference type="InterPro" id="IPR050742">
    <property type="entry name" value="Helicase_Restrict-Modif_Enz"/>
</dbReference>
<dbReference type="Gene3D" id="3.40.50.300">
    <property type="entry name" value="P-loop containing nucleotide triphosphate hydrolases"/>
    <property type="match status" value="1"/>
</dbReference>
<comment type="caution">
    <text evidence="2">The sequence shown here is derived from an EMBL/GenBank/DDBJ whole genome shotgun (WGS) entry which is preliminary data.</text>
</comment>
<dbReference type="PANTHER" id="PTHR47396">
    <property type="entry name" value="TYPE I RESTRICTION ENZYME ECOKI R PROTEIN"/>
    <property type="match status" value="1"/>
</dbReference>
<dbReference type="EMBL" id="JAUSTR010000014">
    <property type="protein sequence ID" value="MDQ0163377.1"/>
    <property type="molecule type" value="Genomic_DNA"/>
</dbReference>
<name>A0ABT9VQW1_9BACI</name>
<dbReference type="Pfam" id="PF00271">
    <property type="entry name" value="Helicase_C"/>
    <property type="match status" value="1"/>
</dbReference>
<reference evidence="2 3" key="1">
    <citation type="submission" date="2023-07" db="EMBL/GenBank/DDBJ databases">
        <title>Genomic Encyclopedia of Type Strains, Phase IV (KMG-IV): sequencing the most valuable type-strain genomes for metagenomic binning, comparative biology and taxonomic classification.</title>
        <authorList>
            <person name="Goeker M."/>
        </authorList>
    </citation>
    <scope>NUCLEOTIDE SEQUENCE [LARGE SCALE GENOMIC DNA]</scope>
    <source>
        <strain evidence="2 3">DSM 19092</strain>
    </source>
</reference>
<gene>
    <name evidence="2" type="ORF">J2S06_002457</name>
</gene>
<evidence type="ECO:0000313" key="3">
    <source>
        <dbReference type="Proteomes" id="UP001225646"/>
    </source>
</evidence>
<evidence type="ECO:0000259" key="1">
    <source>
        <dbReference type="PROSITE" id="PS51194"/>
    </source>
</evidence>
<keyword evidence="2" id="KW-0067">ATP-binding</keyword>
<protein>
    <submittedName>
        <fullName evidence="2">Superfamily II DNA or RNA helicase</fullName>
    </submittedName>
</protein>
<organism evidence="2 3">
    <name type="scientific">Aeribacillus alveayuensis</name>
    <dbReference type="NCBI Taxonomy" id="279215"/>
    <lineage>
        <taxon>Bacteria</taxon>
        <taxon>Bacillati</taxon>
        <taxon>Bacillota</taxon>
        <taxon>Bacilli</taxon>
        <taxon>Bacillales</taxon>
        <taxon>Bacillaceae</taxon>
        <taxon>Aeribacillus</taxon>
    </lineage>
</organism>
<dbReference type="CDD" id="cd18799">
    <property type="entry name" value="SF2_C_EcoAI-like"/>
    <property type="match status" value="1"/>
</dbReference>
<dbReference type="SMART" id="SM00490">
    <property type="entry name" value="HELICc"/>
    <property type="match status" value="1"/>
</dbReference>
<keyword evidence="3" id="KW-1185">Reference proteome</keyword>
<dbReference type="InterPro" id="IPR001650">
    <property type="entry name" value="Helicase_C-like"/>
</dbReference>
<dbReference type="GO" id="GO:0004386">
    <property type="term" value="F:helicase activity"/>
    <property type="evidence" value="ECO:0007669"/>
    <property type="project" value="UniProtKB-KW"/>
</dbReference>
<evidence type="ECO:0000313" key="2">
    <source>
        <dbReference type="EMBL" id="MDQ0163377.1"/>
    </source>
</evidence>
<proteinExistence type="predicted"/>
<accession>A0ABT9VQW1</accession>